<organism evidence="1 2">
    <name type="scientific">Panagrolaimus sp. ES5</name>
    <dbReference type="NCBI Taxonomy" id="591445"/>
    <lineage>
        <taxon>Eukaryota</taxon>
        <taxon>Metazoa</taxon>
        <taxon>Ecdysozoa</taxon>
        <taxon>Nematoda</taxon>
        <taxon>Chromadorea</taxon>
        <taxon>Rhabditida</taxon>
        <taxon>Tylenchina</taxon>
        <taxon>Panagrolaimomorpha</taxon>
        <taxon>Panagrolaimoidea</taxon>
        <taxon>Panagrolaimidae</taxon>
        <taxon>Panagrolaimus</taxon>
    </lineage>
</organism>
<accession>A0AC34GHJ4</accession>
<evidence type="ECO:0000313" key="1">
    <source>
        <dbReference type="Proteomes" id="UP000887579"/>
    </source>
</evidence>
<name>A0AC34GHJ4_9BILA</name>
<evidence type="ECO:0000313" key="2">
    <source>
        <dbReference type="WBParaSite" id="ES5_v2.g29115.t1"/>
    </source>
</evidence>
<sequence length="113" mass="13496">MLISRINVIHSQRLRSTYHQTKASWMPRFVRRFLLQYPKSPAYVVVGIATFALFHNYVDHAYKKMTLSKEEFAVYAEHFNAVTRARQKYGHDLYFPFYNDNKAVMPFEKPKTE</sequence>
<dbReference type="Proteomes" id="UP000887579">
    <property type="component" value="Unplaced"/>
</dbReference>
<proteinExistence type="predicted"/>
<reference evidence="2" key="1">
    <citation type="submission" date="2022-11" db="UniProtKB">
        <authorList>
            <consortium name="WormBaseParasite"/>
        </authorList>
    </citation>
    <scope>IDENTIFICATION</scope>
</reference>
<protein>
    <submittedName>
        <fullName evidence="2">Uncharacterized protein</fullName>
    </submittedName>
</protein>
<dbReference type="WBParaSite" id="ES5_v2.g29115.t1">
    <property type="protein sequence ID" value="ES5_v2.g29115.t1"/>
    <property type="gene ID" value="ES5_v2.g29115"/>
</dbReference>